<accession>A0ABD5T2W8</accession>
<dbReference type="Proteomes" id="UP001596274">
    <property type="component" value="Unassembled WGS sequence"/>
</dbReference>
<feature type="compositionally biased region" description="Polar residues" evidence="1">
    <location>
        <begin position="7"/>
        <end position="23"/>
    </location>
</feature>
<reference evidence="2 3" key="1">
    <citation type="journal article" date="2019" name="Int. J. Syst. Evol. Microbiol.">
        <title>The Global Catalogue of Microorganisms (GCM) 10K type strain sequencing project: providing services to taxonomists for standard genome sequencing and annotation.</title>
        <authorList>
            <consortium name="The Broad Institute Genomics Platform"/>
            <consortium name="The Broad Institute Genome Sequencing Center for Infectious Disease"/>
            <person name="Wu L."/>
            <person name="Ma J."/>
        </authorList>
    </citation>
    <scope>NUCLEOTIDE SEQUENCE [LARGE SCALE GENOMIC DNA]</scope>
    <source>
        <strain evidence="2 3">PJ61</strain>
    </source>
</reference>
<keyword evidence="3" id="KW-1185">Reference proteome</keyword>
<name>A0ABD5T2W8_9EURY</name>
<gene>
    <name evidence="2" type="ORF">ACFQDD_09980</name>
</gene>
<sequence>MEPADNTADTTAPNRTASGNSTVDDTETDRDQPSYVITVSREDVEQPDNGCRFEDLPEGAQEEIENAIGNLNADSDDSGSHDVYERPRLLDTECYAAYIEYDGGYYWTSIDAVGG</sequence>
<protein>
    <recommendedName>
        <fullName evidence="4">Halobacterial output domain-containing protein</fullName>
    </recommendedName>
</protein>
<evidence type="ECO:0000256" key="1">
    <source>
        <dbReference type="SAM" id="MobiDB-lite"/>
    </source>
</evidence>
<evidence type="ECO:0008006" key="4">
    <source>
        <dbReference type="Google" id="ProtNLM"/>
    </source>
</evidence>
<dbReference type="AlphaFoldDB" id="A0ABD5T2W8"/>
<feature type="region of interest" description="Disordered" evidence="1">
    <location>
        <begin position="1"/>
        <end position="32"/>
    </location>
</feature>
<dbReference type="EMBL" id="JBHSWT010000529">
    <property type="protein sequence ID" value="MFC6771840.1"/>
    <property type="molecule type" value="Genomic_DNA"/>
</dbReference>
<organism evidence="2 3">
    <name type="scientific">Halorubrum pallidum</name>
    <dbReference type="NCBI Taxonomy" id="1526114"/>
    <lineage>
        <taxon>Archaea</taxon>
        <taxon>Methanobacteriati</taxon>
        <taxon>Methanobacteriota</taxon>
        <taxon>Stenosarchaea group</taxon>
        <taxon>Halobacteria</taxon>
        <taxon>Halobacteriales</taxon>
        <taxon>Haloferacaceae</taxon>
        <taxon>Halorubrum</taxon>
    </lineage>
</organism>
<evidence type="ECO:0000313" key="2">
    <source>
        <dbReference type="EMBL" id="MFC6771840.1"/>
    </source>
</evidence>
<comment type="caution">
    <text evidence="2">The sequence shown here is derived from an EMBL/GenBank/DDBJ whole genome shotgun (WGS) entry which is preliminary data.</text>
</comment>
<evidence type="ECO:0000313" key="3">
    <source>
        <dbReference type="Proteomes" id="UP001596274"/>
    </source>
</evidence>
<proteinExistence type="predicted"/>